<organism evidence="2 3">
    <name type="scientific">Friedmanniomyces endolithicus</name>
    <dbReference type="NCBI Taxonomy" id="329885"/>
    <lineage>
        <taxon>Eukaryota</taxon>
        <taxon>Fungi</taxon>
        <taxon>Dikarya</taxon>
        <taxon>Ascomycota</taxon>
        <taxon>Pezizomycotina</taxon>
        <taxon>Dothideomycetes</taxon>
        <taxon>Dothideomycetidae</taxon>
        <taxon>Mycosphaerellales</taxon>
        <taxon>Teratosphaeriaceae</taxon>
        <taxon>Friedmanniomyces</taxon>
    </lineage>
</organism>
<evidence type="ECO:0000256" key="1">
    <source>
        <dbReference type="SAM" id="MobiDB-lite"/>
    </source>
</evidence>
<comment type="caution">
    <text evidence="2">The sequence shown here is derived from an EMBL/GenBank/DDBJ whole genome shotgun (WGS) entry which is preliminary data.</text>
</comment>
<feature type="region of interest" description="Disordered" evidence="1">
    <location>
        <begin position="491"/>
        <end position="516"/>
    </location>
</feature>
<feature type="compositionally biased region" description="Basic and acidic residues" evidence="1">
    <location>
        <begin position="304"/>
        <end position="315"/>
    </location>
</feature>
<feature type="compositionally biased region" description="Basic and acidic residues" evidence="1">
    <location>
        <begin position="150"/>
        <end position="159"/>
    </location>
</feature>
<feature type="compositionally biased region" description="Low complexity" evidence="1">
    <location>
        <begin position="286"/>
        <end position="295"/>
    </location>
</feature>
<feature type="compositionally biased region" description="Basic and acidic residues" evidence="1">
    <location>
        <begin position="81"/>
        <end position="141"/>
    </location>
</feature>
<dbReference type="AlphaFoldDB" id="A0A4V5N9T0"/>
<dbReference type="STRING" id="329885.A0A4V5N9T0"/>
<feature type="compositionally biased region" description="Acidic residues" evidence="1">
    <location>
        <begin position="430"/>
        <end position="441"/>
    </location>
</feature>
<evidence type="ECO:0000313" key="3">
    <source>
        <dbReference type="Proteomes" id="UP000310066"/>
    </source>
</evidence>
<feature type="compositionally biased region" description="Basic and acidic residues" evidence="1">
    <location>
        <begin position="189"/>
        <end position="198"/>
    </location>
</feature>
<dbReference type="OrthoDB" id="3595585at2759"/>
<reference evidence="2 3" key="1">
    <citation type="submission" date="2017-03" db="EMBL/GenBank/DDBJ databases">
        <title>Genomes of endolithic fungi from Antarctica.</title>
        <authorList>
            <person name="Coleine C."/>
            <person name="Masonjones S."/>
            <person name="Stajich J.E."/>
        </authorList>
    </citation>
    <scope>NUCLEOTIDE SEQUENCE [LARGE SCALE GENOMIC DNA]</scope>
    <source>
        <strain evidence="2 3">CCFEE 5311</strain>
    </source>
</reference>
<dbReference type="EMBL" id="NAJP01000004">
    <property type="protein sequence ID" value="TKA47949.1"/>
    <property type="molecule type" value="Genomic_DNA"/>
</dbReference>
<feature type="compositionally biased region" description="Polar residues" evidence="1">
    <location>
        <begin position="370"/>
        <end position="381"/>
    </location>
</feature>
<sequence length="516" mass="57916">MGDVEPTDRKRLHITPFSAALLDRFIPPSLAPSASNISFHTVETFPERAFGYVELPTADAEKLKKKLNGMTLKGAKVHIEDAKPEKKRKAEVAETEEERKVRKKVRKEEKRKREEGVLAGHELEEGRRVKRGWTGERSEKKRDRKSKKVKGADGVDGRKARLRTSVPPNKASAEVKTDSTGQVKKVKKEKKEKAENSAKRNIVVVQEFAQSQKPYITEEGSAGKTAAVRYEDSIGWVDENGMVVEAPSTSKRPERHSLPDAIPTQTDSSSKIEDSVDVDESDSDEAISSVVSSDPPSEDEADIQPEHEVDERVSAHTDIAPVSNSRSTAPDRTPVHDLPEPVNEVHPLEALFKRPAAEPESASKLKPSPIDTSFSFFTSGPTDDAEDEGAGYPPHTPHTKEDLQWRSMRSAAPTPDTAAIGKRFDFSLAQDEDEDDDEEEQEGHIDLTEVQEDAQMSEGPGMMQNVVASDVKEESAFRKWFYENRGDLNRTWKKRRRDERKQKRQRENKRLGRRIA</sequence>
<gene>
    <name evidence="2" type="ORF">B0A54_01439</name>
</gene>
<dbReference type="Proteomes" id="UP000310066">
    <property type="component" value="Unassembled WGS sequence"/>
</dbReference>
<proteinExistence type="predicted"/>
<name>A0A4V5N9T0_9PEZI</name>
<feature type="region of interest" description="Disordered" evidence="1">
    <location>
        <begin position="239"/>
        <end position="460"/>
    </location>
</feature>
<evidence type="ECO:0000313" key="2">
    <source>
        <dbReference type="EMBL" id="TKA47949.1"/>
    </source>
</evidence>
<evidence type="ECO:0008006" key="4">
    <source>
        <dbReference type="Google" id="ProtNLM"/>
    </source>
</evidence>
<feature type="compositionally biased region" description="Basic and acidic residues" evidence="1">
    <location>
        <begin position="351"/>
        <end position="363"/>
    </location>
</feature>
<accession>A0A4V5N9T0</accession>
<feature type="region of interest" description="Disordered" evidence="1">
    <location>
        <begin position="81"/>
        <end position="200"/>
    </location>
</feature>
<feature type="compositionally biased region" description="Acidic residues" evidence="1">
    <location>
        <begin position="275"/>
        <end position="285"/>
    </location>
</feature>
<protein>
    <recommendedName>
        <fullName evidence="4">RRM domain-containing protein</fullName>
    </recommendedName>
</protein>